<dbReference type="AlphaFoldDB" id="A0A829H6I4"/>
<organism evidence="2 3">
    <name type="scientific">Lacticaseibacillus paracasei subsp. paracasei Lpp41</name>
    <dbReference type="NCBI Taxonomy" id="1256208"/>
    <lineage>
        <taxon>Bacteria</taxon>
        <taxon>Bacillati</taxon>
        <taxon>Bacillota</taxon>
        <taxon>Bacilli</taxon>
        <taxon>Lactobacillales</taxon>
        <taxon>Lactobacillaceae</taxon>
        <taxon>Lacticaseibacillus</taxon>
    </lineage>
</organism>
<accession>A0A829H6I4</accession>
<sequence length="172" mass="18902">MLMHKLLHRKETKGGTADMGRKMKITQDASDRADQRARTEELAKKTSGMEPLQVTPPRFLQGYAYTAWRELVPLLNAAGLCKQVDKPLVIALCQQIQLSRQAYEDINENGLSKGSRKNPAASILNDATTKIKSLSDALGLSPQARASIVLDNQDDDDGPTLKQALKAGDKSW</sequence>
<proteinExistence type="predicted"/>
<comment type="caution">
    <text evidence="2">The sequence shown here is derived from an EMBL/GenBank/DDBJ whole genome shotgun (WGS) entry which is preliminary data.</text>
</comment>
<evidence type="ECO:0000313" key="3">
    <source>
        <dbReference type="Proteomes" id="UP000014244"/>
    </source>
</evidence>
<reference evidence="2 3" key="1">
    <citation type="journal article" date="2013" name="PLoS ONE">
        <title>Lactobacillus paracasei comparative genomics: towards species pan-genome definition and exploitation of diversity.</title>
        <authorList>
            <person name="Smokvina T."/>
            <person name="Wels M."/>
            <person name="Polka J."/>
            <person name="Chervaux C."/>
            <person name="Brisse S."/>
            <person name="Boekhorst J."/>
            <person name="van Hylckama Vlieg J.E."/>
            <person name="Siezen R.J."/>
        </authorList>
    </citation>
    <scope>NUCLEOTIDE SEQUENCE [LARGE SCALE GENOMIC DNA]</scope>
    <source>
        <strain evidence="2 3">Lpp41</strain>
    </source>
</reference>
<dbReference type="Proteomes" id="UP000014244">
    <property type="component" value="Unassembled WGS sequence"/>
</dbReference>
<feature type="region of interest" description="Disordered" evidence="1">
    <location>
        <begin position="10"/>
        <end position="35"/>
    </location>
</feature>
<evidence type="ECO:0000256" key="1">
    <source>
        <dbReference type="SAM" id="MobiDB-lite"/>
    </source>
</evidence>
<dbReference type="Pfam" id="PF05119">
    <property type="entry name" value="Terminase_4"/>
    <property type="match status" value="1"/>
</dbReference>
<gene>
    <name evidence="2" type="ORF">Lpp41_07599</name>
</gene>
<protein>
    <submittedName>
        <fullName evidence="2">Phage terminase small subunit</fullName>
    </submittedName>
</protein>
<dbReference type="InterPro" id="IPR006448">
    <property type="entry name" value="Phage_term_ssu_P27"/>
</dbReference>
<dbReference type="NCBIfam" id="TIGR01558">
    <property type="entry name" value="sm_term_P27"/>
    <property type="match status" value="1"/>
</dbReference>
<name>A0A829H6I4_LACPA</name>
<evidence type="ECO:0000313" key="2">
    <source>
        <dbReference type="EMBL" id="EPC73222.1"/>
    </source>
</evidence>
<feature type="region of interest" description="Disordered" evidence="1">
    <location>
        <begin position="149"/>
        <end position="172"/>
    </location>
</feature>
<dbReference type="EMBL" id="ANKE01000348">
    <property type="protein sequence ID" value="EPC73222.1"/>
    <property type="molecule type" value="Genomic_DNA"/>
</dbReference>